<name>A0A432GJL9_9DELT</name>
<dbReference type="Proteomes" id="UP000287176">
    <property type="component" value="Unassembled WGS sequence"/>
</dbReference>
<proteinExistence type="predicted"/>
<gene>
    <name evidence="1" type="ORF">DSY94_08620</name>
</gene>
<sequence>MEAVFSGHVHNVFVGVHEKTKYYILPSTSFVRPEYSELQVVAPGEEFGRNDTAKLGYFIVKVFTGRHEIVPIRTYGEISIHPETTDKDLLLLTDCKVWMLGVSLRQGWGRRVELAVDGLDEFKRKEAYRDGLLIALLELGVTLLRVPLADLANADVRRRLSDFVRLGFGFTVYSLDSPDEHVLTTIAAHGALLENWELIFPEHSILRAAESVRIAQSVFKGKLFISPVVPLKKDVADKNIFQHFASHGFSVEQTVKAKKLLSTVNDNSHRVGLTFRVSPWDDHLTTLSEIDRQVKDHKLINLQMPRLNEGKCFDDEKKLEKFIINVYKTSRTMQNSTVFLDTFVDNDRGYYPRIGLLDRRLNPRKAFHALKSVSQQLSQQI</sequence>
<evidence type="ECO:0000313" key="2">
    <source>
        <dbReference type="Proteomes" id="UP000287176"/>
    </source>
</evidence>
<dbReference type="AlphaFoldDB" id="A0A432GJL9"/>
<organism evidence="1 2">
    <name type="scientific">SAR324 cluster bacterium</name>
    <dbReference type="NCBI Taxonomy" id="2024889"/>
    <lineage>
        <taxon>Bacteria</taxon>
        <taxon>Deltaproteobacteria</taxon>
        <taxon>SAR324 cluster</taxon>
    </lineage>
</organism>
<evidence type="ECO:0000313" key="1">
    <source>
        <dbReference type="EMBL" id="RTZ83310.1"/>
    </source>
</evidence>
<dbReference type="EMBL" id="QNZI01000219">
    <property type="protein sequence ID" value="RTZ83310.1"/>
    <property type="molecule type" value="Genomic_DNA"/>
</dbReference>
<reference evidence="1 2" key="1">
    <citation type="submission" date="2018-06" db="EMBL/GenBank/DDBJ databases">
        <title>Combined omics and stable isotope probing to characterize newly discovered Mariana Back-Arc vent microbial communities.</title>
        <authorList>
            <person name="Trembath-Reichert E."/>
            <person name="Huber J.A."/>
        </authorList>
    </citation>
    <scope>NUCLEOTIDE SEQUENCE [LARGE SCALE GENOMIC DNA]</scope>
    <source>
        <strain evidence="1">MAG 24</strain>
    </source>
</reference>
<accession>A0A432GJL9</accession>
<comment type="caution">
    <text evidence="1">The sequence shown here is derived from an EMBL/GenBank/DDBJ whole genome shotgun (WGS) entry which is preliminary data.</text>
</comment>
<protein>
    <submittedName>
        <fullName evidence="1">Uncharacterized protein</fullName>
    </submittedName>
</protein>
<dbReference type="InterPro" id="IPR029052">
    <property type="entry name" value="Metallo-depent_PP-like"/>
</dbReference>
<dbReference type="SUPFAM" id="SSF56300">
    <property type="entry name" value="Metallo-dependent phosphatases"/>
    <property type="match status" value="1"/>
</dbReference>